<evidence type="ECO:0000313" key="1">
    <source>
        <dbReference type="EMBL" id="EMO58070.1"/>
    </source>
</evidence>
<reference evidence="1 2" key="1">
    <citation type="submission" date="2013-01" db="EMBL/GenBank/DDBJ databases">
        <authorList>
            <person name="Harkins D.M."/>
            <person name="Durkin A.S."/>
            <person name="Brinkac L.M."/>
            <person name="Haft D.H."/>
            <person name="Selengut J.D."/>
            <person name="Sanka R."/>
            <person name="DePew J."/>
            <person name="Purushe J."/>
            <person name="Matthias M.A."/>
            <person name="Vinetz J.M."/>
            <person name="Sutton G.G."/>
            <person name="Nierman W.C."/>
            <person name="Fouts D.E."/>
        </authorList>
    </citation>
    <scope>NUCLEOTIDE SEQUENCE [LARGE SCALE GENOMIC DNA]</scope>
    <source>
        <strain evidence="1 2">CBC1416</strain>
    </source>
</reference>
<comment type="caution">
    <text evidence="1">The sequence shown here is derived from an EMBL/GenBank/DDBJ whole genome shotgun (WGS) entry which is preliminary data.</text>
</comment>
<evidence type="ECO:0000313" key="2">
    <source>
        <dbReference type="Proteomes" id="UP000012149"/>
    </source>
</evidence>
<organism evidence="1 2">
    <name type="scientific">Leptospira santarosai str. CBC1416</name>
    <dbReference type="NCBI Taxonomy" id="1193059"/>
    <lineage>
        <taxon>Bacteria</taxon>
        <taxon>Pseudomonadati</taxon>
        <taxon>Spirochaetota</taxon>
        <taxon>Spirochaetia</taxon>
        <taxon>Leptospirales</taxon>
        <taxon>Leptospiraceae</taxon>
        <taxon>Leptospira</taxon>
    </lineage>
</organism>
<proteinExistence type="predicted"/>
<name>M6VMP7_9LEPT</name>
<dbReference type="EMBL" id="AKWE02000098">
    <property type="protein sequence ID" value="EMO58070.1"/>
    <property type="molecule type" value="Genomic_DNA"/>
</dbReference>
<gene>
    <name evidence="1" type="ORF">LEP1GSC161_2536</name>
</gene>
<accession>M6VMP7</accession>
<protein>
    <submittedName>
        <fullName evidence="1">Uncharacterized protein</fullName>
    </submittedName>
</protein>
<dbReference type="Proteomes" id="UP000012149">
    <property type="component" value="Unassembled WGS sequence"/>
</dbReference>
<dbReference type="AlphaFoldDB" id="M6VMP7"/>
<sequence length="76" mass="8761">MLSEINDSFGYTDLTLNDVDFYYGGLRPLVEDRGEAKSTYNTSRKTEILDHKESGFPVFLPRWEASTPQAVAWEKR</sequence>